<keyword evidence="5" id="KW-1185">Reference proteome</keyword>
<evidence type="ECO:0000256" key="1">
    <source>
        <dbReference type="ARBA" id="ARBA00001968"/>
    </source>
</evidence>
<name>A0A0L0G6V7_9EUKA</name>
<accession>A0A0L0G6V7</accession>
<dbReference type="OrthoDB" id="7331812at2759"/>
<proteinExistence type="predicted"/>
<keyword evidence="2" id="KW-0479">Metal-binding</keyword>
<dbReference type="EMBL" id="KQ241742">
    <property type="protein sequence ID" value="KNC84762.1"/>
    <property type="molecule type" value="Genomic_DNA"/>
</dbReference>
<dbReference type="Proteomes" id="UP000054560">
    <property type="component" value="Unassembled WGS sequence"/>
</dbReference>
<dbReference type="InterPro" id="IPR027806">
    <property type="entry name" value="HARBI1_dom"/>
</dbReference>
<dbReference type="GO" id="GO:0046872">
    <property type="term" value="F:metal ion binding"/>
    <property type="evidence" value="ECO:0007669"/>
    <property type="project" value="UniProtKB-KW"/>
</dbReference>
<sequence>MFVDRQLYYNTSERKKLIERPGVGITIGDAVELRTERPGSDIDAQSSFYCEYKNSPTYKYNVISIGGTDLCIISRGYPGSVTDNGIHNNKNYDERMISGDASTKMVYMYDKGLTDRFELERIEILVFTPRKRQKGQLAFSGERADNDRDIAKERINIERNMEVFRNIKGFSGGNKRLSEIDLSDHEAQVAREFVKLNAPITDW</sequence>
<evidence type="ECO:0000313" key="4">
    <source>
        <dbReference type="EMBL" id="KNC84762.1"/>
    </source>
</evidence>
<evidence type="ECO:0000256" key="2">
    <source>
        <dbReference type="ARBA" id="ARBA00022723"/>
    </source>
</evidence>
<evidence type="ECO:0000259" key="3">
    <source>
        <dbReference type="Pfam" id="PF13359"/>
    </source>
</evidence>
<protein>
    <recommendedName>
        <fullName evidence="3">DDE Tnp4 domain-containing protein</fullName>
    </recommendedName>
</protein>
<dbReference type="RefSeq" id="XP_014158664.1">
    <property type="nucleotide sequence ID" value="XM_014303189.1"/>
</dbReference>
<dbReference type="Pfam" id="PF13359">
    <property type="entry name" value="DDE_Tnp_4"/>
    <property type="match status" value="1"/>
</dbReference>
<reference evidence="4 5" key="1">
    <citation type="submission" date="2011-02" db="EMBL/GenBank/DDBJ databases">
        <title>The Genome Sequence of Sphaeroforma arctica JP610.</title>
        <authorList>
            <consortium name="The Broad Institute Genome Sequencing Platform"/>
            <person name="Russ C."/>
            <person name="Cuomo C."/>
            <person name="Young S.K."/>
            <person name="Zeng Q."/>
            <person name="Gargeya S."/>
            <person name="Alvarado L."/>
            <person name="Berlin A."/>
            <person name="Chapman S.B."/>
            <person name="Chen Z."/>
            <person name="Freedman E."/>
            <person name="Gellesch M."/>
            <person name="Goldberg J."/>
            <person name="Griggs A."/>
            <person name="Gujja S."/>
            <person name="Heilman E."/>
            <person name="Heiman D."/>
            <person name="Howarth C."/>
            <person name="Mehta T."/>
            <person name="Neiman D."/>
            <person name="Pearson M."/>
            <person name="Roberts A."/>
            <person name="Saif S."/>
            <person name="Shea T."/>
            <person name="Shenoy N."/>
            <person name="Sisk P."/>
            <person name="Stolte C."/>
            <person name="Sykes S."/>
            <person name="White J."/>
            <person name="Yandava C."/>
            <person name="Burger G."/>
            <person name="Gray M.W."/>
            <person name="Holland P.W.H."/>
            <person name="King N."/>
            <person name="Lang F.B.F."/>
            <person name="Roger A.J."/>
            <person name="Ruiz-Trillo I."/>
            <person name="Haas B."/>
            <person name="Nusbaum C."/>
            <person name="Birren B."/>
        </authorList>
    </citation>
    <scope>NUCLEOTIDE SEQUENCE [LARGE SCALE GENOMIC DNA]</scope>
    <source>
        <strain evidence="4 5">JP610</strain>
    </source>
</reference>
<dbReference type="AlphaFoldDB" id="A0A0L0G6V7"/>
<dbReference type="GeneID" id="25903537"/>
<gene>
    <name evidence="4" type="ORF">SARC_03033</name>
</gene>
<comment type="cofactor">
    <cofactor evidence="1">
        <name>a divalent metal cation</name>
        <dbReference type="ChEBI" id="CHEBI:60240"/>
    </cofactor>
</comment>
<evidence type="ECO:0000313" key="5">
    <source>
        <dbReference type="Proteomes" id="UP000054560"/>
    </source>
</evidence>
<organism evidence="4 5">
    <name type="scientific">Sphaeroforma arctica JP610</name>
    <dbReference type="NCBI Taxonomy" id="667725"/>
    <lineage>
        <taxon>Eukaryota</taxon>
        <taxon>Ichthyosporea</taxon>
        <taxon>Ichthyophonida</taxon>
        <taxon>Sphaeroforma</taxon>
    </lineage>
</organism>
<feature type="domain" description="DDE Tnp4" evidence="3">
    <location>
        <begin position="29"/>
        <end position="166"/>
    </location>
</feature>